<comment type="caution">
    <text evidence="3">The sequence shown here is derived from an EMBL/GenBank/DDBJ whole genome shotgun (WGS) entry which is preliminary data.</text>
</comment>
<keyword evidence="4" id="KW-1185">Reference proteome</keyword>
<dbReference type="Pfam" id="PF12392">
    <property type="entry name" value="DUF3656"/>
    <property type="match status" value="1"/>
</dbReference>
<proteinExistence type="predicted"/>
<reference evidence="3 4" key="1">
    <citation type="submission" date="2023-05" db="EMBL/GenBank/DDBJ databases">
        <authorList>
            <person name="Gao F."/>
        </authorList>
    </citation>
    <scope>NUCLEOTIDE SEQUENCE [LARGE SCALE GENOMIC DNA]</scope>
    <source>
        <strain evidence="3 4">MIMF12</strain>
    </source>
</reference>
<evidence type="ECO:0000313" key="4">
    <source>
        <dbReference type="Proteomes" id="UP001302059"/>
    </source>
</evidence>
<sequence length="119" mass="12664">MKPLLDAADPVYTRPVTAHFRGHVGEPPALTLTDEHGHAATTTLPDPLQPARNRGMTEEGLRESLGKLGGTGYHLAGLTADLTGLGFLPVSALNALRREAADRLTALRAEAPARRITPR</sequence>
<dbReference type="Proteomes" id="UP001302059">
    <property type="component" value="Unassembled WGS sequence"/>
</dbReference>
<evidence type="ECO:0000313" key="3">
    <source>
        <dbReference type="EMBL" id="MDL2345329.1"/>
    </source>
</evidence>
<accession>A0ABT7JJU6</accession>
<dbReference type="InterPro" id="IPR020988">
    <property type="entry name" value="Pept_U32_collagenase"/>
</dbReference>
<evidence type="ECO:0000256" key="1">
    <source>
        <dbReference type="SAM" id="MobiDB-lite"/>
    </source>
</evidence>
<organism evidence="3 4">
    <name type="scientific">Deinococcus rhizophilus</name>
    <dbReference type="NCBI Taxonomy" id="3049544"/>
    <lineage>
        <taxon>Bacteria</taxon>
        <taxon>Thermotogati</taxon>
        <taxon>Deinococcota</taxon>
        <taxon>Deinococci</taxon>
        <taxon>Deinococcales</taxon>
        <taxon>Deinococcaceae</taxon>
        <taxon>Deinococcus</taxon>
    </lineage>
</organism>
<name>A0ABT7JJU6_9DEIO</name>
<gene>
    <name evidence="3" type="ORF">QOL99_14395</name>
</gene>
<dbReference type="EMBL" id="JASNGB010000184">
    <property type="protein sequence ID" value="MDL2345329.1"/>
    <property type="molecule type" value="Genomic_DNA"/>
</dbReference>
<evidence type="ECO:0000259" key="2">
    <source>
        <dbReference type="Pfam" id="PF12392"/>
    </source>
</evidence>
<feature type="domain" description="Peptidase U32 collagenase" evidence="2">
    <location>
        <begin position="9"/>
        <end position="108"/>
    </location>
</feature>
<feature type="non-terminal residue" evidence="3">
    <location>
        <position position="119"/>
    </location>
</feature>
<protein>
    <submittedName>
        <fullName evidence="3">DUF3656 domain-containing protein</fullName>
    </submittedName>
</protein>
<feature type="region of interest" description="Disordered" evidence="1">
    <location>
        <begin position="22"/>
        <end position="59"/>
    </location>
</feature>